<feature type="domain" description="HTH araC/xylS-type" evidence="4">
    <location>
        <begin position="203"/>
        <end position="300"/>
    </location>
</feature>
<dbReference type="AlphaFoldDB" id="A0A9D1R674"/>
<keyword evidence="1" id="KW-0805">Transcription regulation</keyword>
<evidence type="ECO:0000256" key="1">
    <source>
        <dbReference type="ARBA" id="ARBA00023015"/>
    </source>
</evidence>
<dbReference type="Pfam" id="PF12833">
    <property type="entry name" value="HTH_18"/>
    <property type="match status" value="1"/>
</dbReference>
<dbReference type="PANTHER" id="PTHR43280:SF34">
    <property type="entry name" value="ARAC-FAMILY TRANSCRIPTIONAL REGULATOR"/>
    <property type="match status" value="1"/>
</dbReference>
<evidence type="ECO:0000256" key="2">
    <source>
        <dbReference type="ARBA" id="ARBA00023125"/>
    </source>
</evidence>
<dbReference type="InterPro" id="IPR014710">
    <property type="entry name" value="RmlC-like_jellyroll"/>
</dbReference>
<dbReference type="Proteomes" id="UP000824265">
    <property type="component" value="Unassembled WGS sequence"/>
</dbReference>
<dbReference type="EMBL" id="DXGH01000061">
    <property type="protein sequence ID" value="HIW82024.1"/>
    <property type="molecule type" value="Genomic_DNA"/>
</dbReference>
<evidence type="ECO:0000313" key="5">
    <source>
        <dbReference type="EMBL" id="HIW82024.1"/>
    </source>
</evidence>
<dbReference type="Pfam" id="PF02311">
    <property type="entry name" value="AraC_binding"/>
    <property type="match status" value="1"/>
</dbReference>
<evidence type="ECO:0000313" key="6">
    <source>
        <dbReference type="Proteomes" id="UP000824265"/>
    </source>
</evidence>
<keyword evidence="3" id="KW-0804">Transcription</keyword>
<evidence type="ECO:0000256" key="3">
    <source>
        <dbReference type="ARBA" id="ARBA00023163"/>
    </source>
</evidence>
<evidence type="ECO:0000259" key="4">
    <source>
        <dbReference type="PROSITE" id="PS01124"/>
    </source>
</evidence>
<dbReference type="PANTHER" id="PTHR43280">
    <property type="entry name" value="ARAC-FAMILY TRANSCRIPTIONAL REGULATOR"/>
    <property type="match status" value="1"/>
</dbReference>
<dbReference type="Gene3D" id="1.10.10.60">
    <property type="entry name" value="Homeodomain-like"/>
    <property type="match status" value="2"/>
</dbReference>
<sequence>MEYDIHQGEKLENRIRRLEASDERQYMINENYEVYEKQGAPLGAIAFHYHNFYEILYVLEGEYSAMVENQTYHLHKGDFLLIDQNVMHKYHYMEKKHDSSKRIILWITRQMLEKLGEGDMELAACFERRDSCAYHFPVYYEELLRGYLLKLSMTQIPESRLPGEKALLDRGCLILFFTYLNLLCRKREYLFKQENLVQHPLAKQVGSYVEEHIGGKITVEELAEQVHMSKYHFLRKFKELTGVTVHAFVTDKRLIKACRAISEGMNISQAYQAAGFSDYSSFLRNFKNAYGISPGKYKDFYPDS</sequence>
<reference evidence="5" key="1">
    <citation type="journal article" date="2021" name="PeerJ">
        <title>Extensive microbial diversity within the chicken gut microbiome revealed by metagenomics and culture.</title>
        <authorList>
            <person name="Gilroy R."/>
            <person name="Ravi A."/>
            <person name="Getino M."/>
            <person name="Pursley I."/>
            <person name="Horton D.L."/>
            <person name="Alikhan N.F."/>
            <person name="Baker D."/>
            <person name="Gharbi K."/>
            <person name="Hall N."/>
            <person name="Watson M."/>
            <person name="Adriaenssens E.M."/>
            <person name="Foster-Nyarko E."/>
            <person name="Jarju S."/>
            <person name="Secka A."/>
            <person name="Antonio M."/>
            <person name="Oren A."/>
            <person name="Chaudhuri R.R."/>
            <person name="La Ragione R."/>
            <person name="Hildebrand F."/>
            <person name="Pallen M.J."/>
        </authorList>
    </citation>
    <scope>NUCLEOTIDE SEQUENCE</scope>
    <source>
        <strain evidence="5">CHK195-6426</strain>
    </source>
</reference>
<dbReference type="SUPFAM" id="SSF51215">
    <property type="entry name" value="Regulatory protein AraC"/>
    <property type="match status" value="1"/>
</dbReference>
<dbReference type="InterPro" id="IPR037923">
    <property type="entry name" value="HTH-like"/>
</dbReference>
<proteinExistence type="predicted"/>
<dbReference type="Gene3D" id="2.60.120.10">
    <property type="entry name" value="Jelly Rolls"/>
    <property type="match status" value="1"/>
</dbReference>
<dbReference type="SUPFAM" id="SSF46689">
    <property type="entry name" value="Homeodomain-like"/>
    <property type="match status" value="2"/>
</dbReference>
<protein>
    <submittedName>
        <fullName evidence="5">AraC family transcriptional regulator</fullName>
    </submittedName>
</protein>
<gene>
    <name evidence="5" type="ORF">H9742_11020</name>
</gene>
<name>A0A9D1R674_9FIRM</name>
<keyword evidence="2" id="KW-0238">DNA-binding</keyword>
<dbReference type="RefSeq" id="WP_318702680.1">
    <property type="nucleotide sequence ID" value="NZ_CALWMU010000041.1"/>
</dbReference>
<organism evidence="5 6">
    <name type="scientific">Candidatus Acetatifactor stercoripullorum</name>
    <dbReference type="NCBI Taxonomy" id="2838414"/>
    <lineage>
        <taxon>Bacteria</taxon>
        <taxon>Bacillati</taxon>
        <taxon>Bacillota</taxon>
        <taxon>Clostridia</taxon>
        <taxon>Lachnospirales</taxon>
        <taxon>Lachnospiraceae</taxon>
        <taxon>Acetatifactor</taxon>
    </lineage>
</organism>
<accession>A0A9D1R674</accession>
<dbReference type="GO" id="GO:0043565">
    <property type="term" value="F:sequence-specific DNA binding"/>
    <property type="evidence" value="ECO:0007669"/>
    <property type="project" value="InterPro"/>
</dbReference>
<dbReference type="InterPro" id="IPR003313">
    <property type="entry name" value="AraC-bd"/>
</dbReference>
<dbReference type="GO" id="GO:0003700">
    <property type="term" value="F:DNA-binding transcription factor activity"/>
    <property type="evidence" value="ECO:0007669"/>
    <property type="project" value="InterPro"/>
</dbReference>
<dbReference type="InterPro" id="IPR018060">
    <property type="entry name" value="HTH_AraC"/>
</dbReference>
<comment type="caution">
    <text evidence="5">The sequence shown here is derived from an EMBL/GenBank/DDBJ whole genome shotgun (WGS) entry which is preliminary data.</text>
</comment>
<dbReference type="SMART" id="SM00342">
    <property type="entry name" value="HTH_ARAC"/>
    <property type="match status" value="1"/>
</dbReference>
<reference evidence="5" key="2">
    <citation type="submission" date="2021-04" db="EMBL/GenBank/DDBJ databases">
        <authorList>
            <person name="Gilroy R."/>
        </authorList>
    </citation>
    <scope>NUCLEOTIDE SEQUENCE</scope>
    <source>
        <strain evidence="5">CHK195-6426</strain>
    </source>
</reference>
<dbReference type="InterPro" id="IPR009057">
    <property type="entry name" value="Homeodomain-like_sf"/>
</dbReference>
<dbReference type="PROSITE" id="PS01124">
    <property type="entry name" value="HTH_ARAC_FAMILY_2"/>
    <property type="match status" value="1"/>
</dbReference>